<feature type="transmembrane region" description="Helical" evidence="6">
    <location>
        <begin position="300"/>
        <end position="322"/>
    </location>
</feature>
<dbReference type="PANTHER" id="PTHR30287">
    <property type="entry name" value="MEMBRANE COMPONENT OF PREDICTED ABC SUPERFAMILY METABOLITE UPTAKE TRANSPORTER"/>
    <property type="match status" value="1"/>
</dbReference>
<organism evidence="8 9">
    <name type="scientific">Gallionella capsiferriformans (strain ES-2)</name>
    <name type="common">Gallionella ferruginea capsiferriformans (strain ES-2)</name>
    <dbReference type="NCBI Taxonomy" id="395494"/>
    <lineage>
        <taxon>Bacteria</taxon>
        <taxon>Pseudomonadati</taxon>
        <taxon>Pseudomonadota</taxon>
        <taxon>Betaproteobacteria</taxon>
        <taxon>Nitrosomonadales</taxon>
        <taxon>Gallionellaceae</taxon>
        <taxon>Gallionella</taxon>
    </lineage>
</organism>
<feature type="domain" description="ABC3 transporter permease C-terminal" evidence="7">
    <location>
        <begin position="716"/>
        <end position="830"/>
    </location>
</feature>
<evidence type="ECO:0000256" key="3">
    <source>
        <dbReference type="ARBA" id="ARBA00022692"/>
    </source>
</evidence>
<dbReference type="PANTHER" id="PTHR30287:SF1">
    <property type="entry name" value="INNER MEMBRANE PROTEIN"/>
    <property type="match status" value="1"/>
</dbReference>
<sequence length="837" mass="91557">MRSYLQALNFFRRDWRAGEWRVLMLALVLAVGSLATVGLFADRVRQALSQQAASLLGADLRISSTRPFSPEYRKLAEMHGLRVAESRTFPSMVSHQDQVTLAEIQSVPAGYPLRGKLDINDGTTHVATGIPHAGSVWVDERLMRRFDLHIGDELGVGQRRFVVSARIVKDIDQSVGFASFSSRVLMNEADVAGTGLLQEGSRIAYRLMIAGEPAPISALRMALKEMLASGEKLEDVTDARPEIRTALERAEQFLGLAALTTALLAGVAVMLAARRYVLRHLDACAVMRCLGITQSALLRIFLYQFLIAGLLAVSVGLLSGYLVQAALVEWVMRAAELPQPGFLPAIKAALSGFALLFGFAFLPLLQLRRISPLRVIRRELGLPGVSGWLVYGAAALVLAALFLWQAGSFKLGIFVLAGLLVGLLLAWGVAWLWLRILAYTAVRYAWPHSLRKLATSSVAVQVVALSLGGMALLVLTLVRGDLLQNWQGKLPIDAPNRFVVGIQPEQRLSLQEFFRQQAVSEPELLPMVKGRLVAVNGQAVSAGNFSDARAKGLIEREFNLSYAQKMPAWNTLVQGKWWQRESDAAGIGHTPASPLRGNEDNNAELSVEEGIAKTLNIHLGDQLTYDVAGSHFSAPVTSLRRVQWDSMRVNFFVIATPGLLQDYPASYLASFYLPSDKVQAGDALSRQFPNMLLIDIRDVIEQVRGIIEHVAQTISVVFVYTLLSGLLVLYAALLATQDERIHEAAVLRVLGAESAYLRRLYLSEFAVIGLLSGLLASVGAVALGWGLAHYVLDIPYGSNRFIWLAGVTGGIFLVMLVGYLSTRRLTQIPPLLVLRGE</sequence>
<feature type="transmembrane region" description="Helical" evidence="6">
    <location>
        <begin position="253"/>
        <end position="273"/>
    </location>
</feature>
<dbReference type="AlphaFoldDB" id="D9SDT6"/>
<evidence type="ECO:0000259" key="7">
    <source>
        <dbReference type="Pfam" id="PF02687"/>
    </source>
</evidence>
<keyword evidence="4 6" id="KW-1133">Transmembrane helix</keyword>
<feature type="transmembrane region" description="Helical" evidence="6">
    <location>
        <begin position="714"/>
        <end position="735"/>
    </location>
</feature>
<keyword evidence="5 6" id="KW-0472">Membrane</keyword>
<protein>
    <recommendedName>
        <fullName evidence="7">ABC3 transporter permease C-terminal domain-containing protein</fullName>
    </recommendedName>
</protein>
<feature type="transmembrane region" description="Helical" evidence="6">
    <location>
        <begin position="411"/>
        <end position="434"/>
    </location>
</feature>
<feature type="transmembrane region" description="Helical" evidence="6">
    <location>
        <begin position="385"/>
        <end position="405"/>
    </location>
</feature>
<reference evidence="8 9" key="1">
    <citation type="submission" date="2010-08" db="EMBL/GenBank/DDBJ databases">
        <title>Complete sequence of Gallionella capsiferriformans ES-2.</title>
        <authorList>
            <consortium name="US DOE Joint Genome Institute"/>
            <person name="Lucas S."/>
            <person name="Copeland A."/>
            <person name="Lapidus A."/>
            <person name="Cheng J.-F."/>
            <person name="Bruce D."/>
            <person name="Goodwin L."/>
            <person name="Pitluck S."/>
            <person name="Chertkov O."/>
            <person name="Davenport K.W."/>
            <person name="Detter J.C."/>
            <person name="Han C."/>
            <person name="Tapia R."/>
            <person name="Land M."/>
            <person name="Hauser L."/>
            <person name="Chang Y.-J."/>
            <person name="Jeffries C."/>
            <person name="Kyrpides N."/>
            <person name="Ivanova N."/>
            <person name="Mikhailova N."/>
            <person name="Shelobolina E.S."/>
            <person name="Picardal F."/>
            <person name="Roden E."/>
            <person name="Emerson D."/>
            <person name="Woyke T."/>
        </authorList>
    </citation>
    <scope>NUCLEOTIDE SEQUENCE [LARGE SCALE GENOMIC DNA]</scope>
    <source>
        <strain evidence="8 9">ES-2</strain>
    </source>
</reference>
<keyword evidence="2" id="KW-1003">Cell membrane</keyword>
<feature type="transmembrane region" description="Helical" evidence="6">
    <location>
        <begin position="455"/>
        <end position="478"/>
    </location>
</feature>
<dbReference type="EMBL" id="CP002159">
    <property type="protein sequence ID" value="ADL54843.1"/>
    <property type="molecule type" value="Genomic_DNA"/>
</dbReference>
<proteinExistence type="predicted"/>
<dbReference type="RefSeq" id="WP_013292784.1">
    <property type="nucleotide sequence ID" value="NC_014394.1"/>
</dbReference>
<dbReference type="eggNOG" id="COG3127">
    <property type="taxonomic scope" value="Bacteria"/>
</dbReference>
<feature type="transmembrane region" description="Helical" evidence="6">
    <location>
        <begin position="20"/>
        <end position="41"/>
    </location>
</feature>
<feature type="transmembrane region" description="Helical" evidence="6">
    <location>
        <begin position="765"/>
        <end position="788"/>
    </location>
</feature>
<feature type="domain" description="ABC3 transporter permease C-terminal" evidence="7">
    <location>
        <begin position="257"/>
        <end position="372"/>
    </location>
</feature>
<dbReference type="InterPro" id="IPR003838">
    <property type="entry name" value="ABC3_permease_C"/>
</dbReference>
<gene>
    <name evidence="8" type="ordered locus">Galf_0807</name>
</gene>
<accession>D9SDT6</accession>
<dbReference type="STRING" id="395494.Galf_0807"/>
<dbReference type="HOGENOM" id="CLU_009475_0_0_4"/>
<evidence type="ECO:0000256" key="1">
    <source>
        <dbReference type="ARBA" id="ARBA00004651"/>
    </source>
</evidence>
<evidence type="ECO:0000256" key="5">
    <source>
        <dbReference type="ARBA" id="ARBA00023136"/>
    </source>
</evidence>
<dbReference type="Proteomes" id="UP000001235">
    <property type="component" value="Chromosome"/>
</dbReference>
<feature type="transmembrane region" description="Helical" evidence="6">
    <location>
        <begin position="342"/>
        <end position="365"/>
    </location>
</feature>
<feature type="transmembrane region" description="Helical" evidence="6">
    <location>
        <begin position="800"/>
        <end position="820"/>
    </location>
</feature>
<evidence type="ECO:0000313" key="8">
    <source>
        <dbReference type="EMBL" id="ADL54843.1"/>
    </source>
</evidence>
<dbReference type="KEGG" id="gca:Galf_0807"/>
<keyword evidence="9" id="KW-1185">Reference proteome</keyword>
<dbReference type="OrthoDB" id="5292592at2"/>
<evidence type="ECO:0000256" key="4">
    <source>
        <dbReference type="ARBA" id="ARBA00022989"/>
    </source>
</evidence>
<name>D9SDT6_GALCS</name>
<dbReference type="GO" id="GO:0005886">
    <property type="term" value="C:plasma membrane"/>
    <property type="evidence" value="ECO:0007669"/>
    <property type="project" value="UniProtKB-SubCell"/>
</dbReference>
<evidence type="ECO:0000256" key="6">
    <source>
        <dbReference type="SAM" id="Phobius"/>
    </source>
</evidence>
<evidence type="ECO:0000313" key="9">
    <source>
        <dbReference type="Proteomes" id="UP000001235"/>
    </source>
</evidence>
<comment type="subcellular location">
    <subcellularLocation>
        <location evidence="1">Cell membrane</location>
        <topology evidence="1">Multi-pass membrane protein</topology>
    </subcellularLocation>
</comment>
<keyword evidence="3 6" id="KW-0812">Transmembrane</keyword>
<dbReference type="InterPro" id="IPR038766">
    <property type="entry name" value="Membrane_comp_ABC_pdt"/>
</dbReference>
<dbReference type="Pfam" id="PF02687">
    <property type="entry name" value="FtsX"/>
    <property type="match status" value="2"/>
</dbReference>
<evidence type="ECO:0000256" key="2">
    <source>
        <dbReference type="ARBA" id="ARBA00022475"/>
    </source>
</evidence>